<evidence type="ECO:0000313" key="3">
    <source>
        <dbReference type="Proteomes" id="UP000299102"/>
    </source>
</evidence>
<feature type="compositionally biased region" description="Basic residues" evidence="1">
    <location>
        <begin position="104"/>
        <end position="114"/>
    </location>
</feature>
<accession>A0A4C1VTQ4</accession>
<sequence>MRKRTISSRGRATVGRVGIRKESIETYSHPSTKSYVRAVEGLRCRKVRQRPRWAKQPPYFEIGPLSVRRIRRAKPSLGSARRRPRRRQPAVTRKGFEPCGVRDPRRRTRRRRPMSSRSVNDQTFNM</sequence>
<name>A0A4C1VTQ4_EUMVA</name>
<keyword evidence="3" id="KW-1185">Reference proteome</keyword>
<reference evidence="2 3" key="1">
    <citation type="journal article" date="2019" name="Commun. Biol.">
        <title>The bagworm genome reveals a unique fibroin gene that provides high tensile strength.</title>
        <authorList>
            <person name="Kono N."/>
            <person name="Nakamura H."/>
            <person name="Ohtoshi R."/>
            <person name="Tomita M."/>
            <person name="Numata K."/>
            <person name="Arakawa K."/>
        </authorList>
    </citation>
    <scope>NUCLEOTIDE SEQUENCE [LARGE SCALE GENOMIC DNA]</scope>
</reference>
<dbReference type="EMBL" id="BGZK01000407">
    <property type="protein sequence ID" value="GBP41880.1"/>
    <property type="molecule type" value="Genomic_DNA"/>
</dbReference>
<proteinExistence type="predicted"/>
<gene>
    <name evidence="2" type="ORF">EVAR_86850_1</name>
</gene>
<organism evidence="2 3">
    <name type="scientific">Eumeta variegata</name>
    <name type="common">Bagworm moth</name>
    <name type="synonym">Eumeta japonica</name>
    <dbReference type="NCBI Taxonomy" id="151549"/>
    <lineage>
        <taxon>Eukaryota</taxon>
        <taxon>Metazoa</taxon>
        <taxon>Ecdysozoa</taxon>
        <taxon>Arthropoda</taxon>
        <taxon>Hexapoda</taxon>
        <taxon>Insecta</taxon>
        <taxon>Pterygota</taxon>
        <taxon>Neoptera</taxon>
        <taxon>Endopterygota</taxon>
        <taxon>Lepidoptera</taxon>
        <taxon>Glossata</taxon>
        <taxon>Ditrysia</taxon>
        <taxon>Tineoidea</taxon>
        <taxon>Psychidae</taxon>
        <taxon>Oiketicinae</taxon>
        <taxon>Eumeta</taxon>
    </lineage>
</organism>
<feature type="compositionally biased region" description="Basic and acidic residues" evidence="1">
    <location>
        <begin position="94"/>
        <end position="103"/>
    </location>
</feature>
<evidence type="ECO:0000313" key="2">
    <source>
        <dbReference type="EMBL" id="GBP41880.1"/>
    </source>
</evidence>
<dbReference type="AlphaFoldDB" id="A0A4C1VTQ4"/>
<comment type="caution">
    <text evidence="2">The sequence shown here is derived from an EMBL/GenBank/DDBJ whole genome shotgun (WGS) entry which is preliminary data.</text>
</comment>
<feature type="region of interest" description="Disordered" evidence="1">
    <location>
        <begin position="71"/>
        <end position="126"/>
    </location>
</feature>
<evidence type="ECO:0000256" key="1">
    <source>
        <dbReference type="SAM" id="MobiDB-lite"/>
    </source>
</evidence>
<feature type="compositionally biased region" description="Basic residues" evidence="1">
    <location>
        <begin position="71"/>
        <end position="88"/>
    </location>
</feature>
<protein>
    <submittedName>
        <fullName evidence="2">Uncharacterized protein</fullName>
    </submittedName>
</protein>
<dbReference type="Proteomes" id="UP000299102">
    <property type="component" value="Unassembled WGS sequence"/>
</dbReference>